<dbReference type="AlphaFoldDB" id="A0A0F9PRA5"/>
<accession>A0A0F9PRA5</accession>
<comment type="caution">
    <text evidence="1">The sequence shown here is derived from an EMBL/GenBank/DDBJ whole genome shotgun (WGS) entry which is preliminary data.</text>
</comment>
<protein>
    <submittedName>
        <fullName evidence="1">Uncharacterized protein</fullName>
    </submittedName>
</protein>
<proteinExistence type="predicted"/>
<organism evidence="1">
    <name type="scientific">marine sediment metagenome</name>
    <dbReference type="NCBI Taxonomy" id="412755"/>
    <lineage>
        <taxon>unclassified sequences</taxon>
        <taxon>metagenomes</taxon>
        <taxon>ecological metagenomes</taxon>
    </lineage>
</organism>
<reference evidence="1" key="1">
    <citation type="journal article" date="2015" name="Nature">
        <title>Complex archaea that bridge the gap between prokaryotes and eukaryotes.</title>
        <authorList>
            <person name="Spang A."/>
            <person name="Saw J.H."/>
            <person name="Jorgensen S.L."/>
            <person name="Zaremba-Niedzwiedzka K."/>
            <person name="Martijn J."/>
            <person name="Lind A.E."/>
            <person name="van Eijk R."/>
            <person name="Schleper C."/>
            <person name="Guy L."/>
            <person name="Ettema T.J."/>
        </authorList>
    </citation>
    <scope>NUCLEOTIDE SEQUENCE</scope>
</reference>
<sequence length="51" mass="5860">MKTINVSFEDKEFEELTNKRGGLTWHDFIIKLAEKTEGFALTVEEKTGAKK</sequence>
<evidence type="ECO:0000313" key="1">
    <source>
        <dbReference type="EMBL" id="KKN32749.1"/>
    </source>
</evidence>
<gene>
    <name evidence="1" type="ORF">LCGC14_0810570</name>
</gene>
<dbReference type="EMBL" id="LAZR01002230">
    <property type="protein sequence ID" value="KKN32749.1"/>
    <property type="molecule type" value="Genomic_DNA"/>
</dbReference>
<name>A0A0F9PRA5_9ZZZZ</name>